<dbReference type="PROSITE" id="PS00798">
    <property type="entry name" value="ALDOKETO_REDUCTASE_1"/>
    <property type="match status" value="1"/>
</dbReference>
<accession>A0A2S3UQS8</accession>
<dbReference type="SUPFAM" id="SSF51430">
    <property type="entry name" value="NAD(P)-linked oxidoreductase"/>
    <property type="match status" value="1"/>
</dbReference>
<protein>
    <submittedName>
        <fullName evidence="8">2,5-diketo-D-gluconate reductase B</fullName>
    </submittedName>
</protein>
<organism evidence="8 9">
    <name type="scientific">Roseibium marinum</name>
    <dbReference type="NCBI Taxonomy" id="281252"/>
    <lineage>
        <taxon>Bacteria</taxon>
        <taxon>Pseudomonadati</taxon>
        <taxon>Pseudomonadota</taxon>
        <taxon>Alphaproteobacteria</taxon>
        <taxon>Hyphomicrobiales</taxon>
        <taxon>Stappiaceae</taxon>
        <taxon>Roseibium</taxon>
    </lineage>
</organism>
<name>A0A2S3UQS8_9HYPH</name>
<dbReference type="PIRSF" id="PIRSF000097">
    <property type="entry name" value="AKR"/>
    <property type="match status" value="1"/>
</dbReference>
<dbReference type="PANTHER" id="PTHR43827">
    <property type="entry name" value="2,5-DIKETO-D-GLUCONIC ACID REDUCTASE"/>
    <property type="match status" value="1"/>
</dbReference>
<feature type="active site" description="Proton donor" evidence="4">
    <location>
        <position position="44"/>
    </location>
</feature>
<evidence type="ECO:0000313" key="8">
    <source>
        <dbReference type="EMBL" id="POF30034.1"/>
    </source>
</evidence>
<dbReference type="OrthoDB" id="9768793at2"/>
<reference evidence="8 9" key="1">
    <citation type="submission" date="2018-01" db="EMBL/GenBank/DDBJ databases">
        <title>Genomic Encyclopedia of Archaeal and Bacterial Type Strains, Phase II (KMG-II): from individual species to whole genera.</title>
        <authorList>
            <person name="Goeker M."/>
        </authorList>
    </citation>
    <scope>NUCLEOTIDE SEQUENCE [LARGE SCALE GENOMIC DNA]</scope>
    <source>
        <strain evidence="8 9">DSM 17023</strain>
    </source>
</reference>
<dbReference type="EMBL" id="PPCN01000007">
    <property type="protein sequence ID" value="POF30034.1"/>
    <property type="molecule type" value="Genomic_DNA"/>
</dbReference>
<dbReference type="PRINTS" id="PR00069">
    <property type="entry name" value="ALDKETRDTASE"/>
</dbReference>
<comment type="similarity">
    <text evidence="1">Belongs to the aldo/keto reductase family.</text>
</comment>
<dbReference type="Gene3D" id="3.20.20.100">
    <property type="entry name" value="NADP-dependent oxidoreductase domain"/>
    <property type="match status" value="1"/>
</dbReference>
<sequence>MHKIKGLMPGLGFGTYGRVGEDGIEAIRFALECGYRHLDTAQSYGTESEVGSAVRRSGLDRDEVFVTTKVGSSHLGPGRLIASLEDSLRRLEMDVVDLTLIHWPSPNGEIPLAVYLEQLAEAKEKGLTKSIGVSNFTIALLKEAETIVGKSQLLTNQVELNPLFQNRKLAEYCEELGISVTCYRPLAQGELLDNPVLQAIAENQDATASQVALAWELAKGYAAIPTSSSRERIANNFAAGDVTLSAQDMTAIEGVKQIDRAIDPAWGPDWD</sequence>
<dbReference type="InterPro" id="IPR036812">
    <property type="entry name" value="NAD(P)_OxRdtase_dom_sf"/>
</dbReference>
<dbReference type="AlphaFoldDB" id="A0A2S3UQS8"/>
<dbReference type="PANTHER" id="PTHR43827:SF3">
    <property type="entry name" value="NADP-DEPENDENT OXIDOREDUCTASE DOMAIN-CONTAINING PROTEIN"/>
    <property type="match status" value="1"/>
</dbReference>
<evidence type="ECO:0000256" key="4">
    <source>
        <dbReference type="PIRSR" id="PIRSR000097-1"/>
    </source>
</evidence>
<keyword evidence="9" id="KW-1185">Reference proteome</keyword>
<dbReference type="InterPro" id="IPR020471">
    <property type="entry name" value="AKR"/>
</dbReference>
<comment type="caution">
    <text evidence="8">The sequence shown here is derived from an EMBL/GenBank/DDBJ whole genome shotgun (WGS) entry which is preliminary data.</text>
</comment>
<evidence type="ECO:0000256" key="1">
    <source>
        <dbReference type="ARBA" id="ARBA00007905"/>
    </source>
</evidence>
<keyword evidence="3" id="KW-0560">Oxidoreductase</keyword>
<evidence type="ECO:0000259" key="7">
    <source>
        <dbReference type="Pfam" id="PF00248"/>
    </source>
</evidence>
<feature type="binding site" evidence="5">
    <location>
        <position position="102"/>
    </location>
    <ligand>
        <name>substrate</name>
    </ligand>
</feature>
<evidence type="ECO:0000256" key="2">
    <source>
        <dbReference type="ARBA" id="ARBA00022857"/>
    </source>
</evidence>
<dbReference type="GO" id="GO:1990002">
    <property type="term" value="F:methylglyoxal reductase (NADPH) (acetol producing) activity"/>
    <property type="evidence" value="ECO:0007669"/>
    <property type="project" value="TreeGrafter"/>
</dbReference>
<dbReference type="InterPro" id="IPR023210">
    <property type="entry name" value="NADP_OxRdtase_dom"/>
</dbReference>
<keyword evidence="2" id="KW-0521">NADP</keyword>
<proteinExistence type="inferred from homology"/>
<dbReference type="GO" id="GO:0051596">
    <property type="term" value="P:methylglyoxal catabolic process"/>
    <property type="evidence" value="ECO:0007669"/>
    <property type="project" value="TreeGrafter"/>
</dbReference>
<feature type="domain" description="NADP-dependent oxidoreductase" evidence="7">
    <location>
        <begin position="21"/>
        <end position="255"/>
    </location>
</feature>
<gene>
    <name evidence="8" type="ORF">CLV41_10760</name>
</gene>
<evidence type="ECO:0000256" key="5">
    <source>
        <dbReference type="PIRSR" id="PIRSR000097-2"/>
    </source>
</evidence>
<evidence type="ECO:0000313" key="9">
    <source>
        <dbReference type="Proteomes" id="UP000236959"/>
    </source>
</evidence>
<evidence type="ECO:0000256" key="6">
    <source>
        <dbReference type="PIRSR" id="PIRSR000097-3"/>
    </source>
</evidence>
<dbReference type="InterPro" id="IPR018170">
    <property type="entry name" value="Aldo/ket_reductase_CS"/>
</dbReference>
<feature type="site" description="Lowers pKa of active site Tyr" evidence="6">
    <location>
        <position position="69"/>
    </location>
</feature>
<dbReference type="PROSITE" id="PS00062">
    <property type="entry name" value="ALDOKETO_REDUCTASE_2"/>
    <property type="match status" value="1"/>
</dbReference>
<dbReference type="Pfam" id="PF00248">
    <property type="entry name" value="Aldo_ket_red"/>
    <property type="match status" value="1"/>
</dbReference>
<dbReference type="RefSeq" id="WP_103223429.1">
    <property type="nucleotide sequence ID" value="NZ_PPCN01000007.1"/>
</dbReference>
<evidence type="ECO:0000256" key="3">
    <source>
        <dbReference type="ARBA" id="ARBA00023002"/>
    </source>
</evidence>
<dbReference type="Proteomes" id="UP000236959">
    <property type="component" value="Unassembled WGS sequence"/>
</dbReference>